<dbReference type="PANTHER" id="PTHR32166:SF63">
    <property type="entry name" value="HAT TRANSPOSON SUPERFAMILY PROTEIN"/>
    <property type="match status" value="1"/>
</dbReference>
<evidence type="ECO:0000313" key="4">
    <source>
        <dbReference type="EnsemblPlants" id="Ma06_p37890.3"/>
    </source>
</evidence>
<dbReference type="InterPro" id="IPR012337">
    <property type="entry name" value="RNaseH-like_sf"/>
</dbReference>
<dbReference type="Gramene" id="Ma06_t37890.3">
    <property type="protein sequence ID" value="Ma06_p37890.3"/>
    <property type="gene ID" value="Ma06_g37890"/>
</dbReference>
<feature type="domain" description="HAT C-terminal dimerisation" evidence="2">
    <location>
        <begin position="591"/>
        <end position="663"/>
    </location>
</feature>
<proteinExistence type="predicted"/>
<dbReference type="EnsemblPlants" id="Ma06_t37890.3">
    <property type="protein sequence ID" value="Ma06_p37890.3"/>
    <property type="gene ID" value="Ma06_g37890"/>
</dbReference>
<dbReference type="Pfam" id="PF05699">
    <property type="entry name" value="Dimer_Tnp_hAT"/>
    <property type="match status" value="1"/>
</dbReference>
<dbReference type="EnsemblPlants" id="Ma06_t37890.2">
    <property type="protein sequence ID" value="Ma06_p37890.2"/>
    <property type="gene ID" value="Ma06_g37890"/>
</dbReference>
<dbReference type="PANTHER" id="PTHR32166">
    <property type="entry name" value="OSJNBA0013A04.12 PROTEIN"/>
    <property type="match status" value="1"/>
</dbReference>
<dbReference type="OMA" id="MGFIYET"/>
<dbReference type="AlphaFoldDB" id="A0A804JPZ7"/>
<gene>
    <name evidence="3" type="ORF">GSMUA_184080.1</name>
</gene>
<evidence type="ECO:0000259" key="1">
    <source>
        <dbReference type="Pfam" id="PF04937"/>
    </source>
</evidence>
<keyword evidence="5" id="KW-1185">Reference proteome</keyword>
<dbReference type="EnsemblPlants" id="Ma06_t37890.1">
    <property type="protein sequence ID" value="Ma06_p37890.1"/>
    <property type="gene ID" value="Ma06_g37890"/>
</dbReference>
<evidence type="ECO:0000313" key="5">
    <source>
        <dbReference type="Proteomes" id="UP000012960"/>
    </source>
</evidence>
<dbReference type="InterPro" id="IPR007021">
    <property type="entry name" value="DUF659"/>
</dbReference>
<dbReference type="EMBL" id="HG996471">
    <property type="protein sequence ID" value="CAG1848613.1"/>
    <property type="molecule type" value="Genomic_DNA"/>
</dbReference>
<dbReference type="GO" id="GO:0046983">
    <property type="term" value="F:protein dimerization activity"/>
    <property type="evidence" value="ECO:0007669"/>
    <property type="project" value="InterPro"/>
</dbReference>
<dbReference type="Proteomes" id="UP000012960">
    <property type="component" value="Unplaced"/>
</dbReference>
<sequence>MSTVAVEDTIEEHGTSIDEEKRRVRCKYCGKEVNGFNRLKHHLAAVGSDVTACIEVPAVVKTQMRDALLGKKKERLLKEVGRIEHPELPLKRNFSPASSKQRCCQLKLTPGINSVNSSGPTEINVGESSSVNNFCPKQSLVKGVNNLEPHSAETVNWCSPSPFITKNMYRIVKEEVKDESAWHAARCIGRFFFEAGIDTANVKLPSFQGMMDAVIGCGSGYKVPTYDELKGTILHEEVKEVLKHVEDVKQSWGQTGCSILLDGWTDPRGRSLISFLVNCPLGTIFLRYVDASDAVDDVDTLFLLICNVIEEVGVKYVVQVVAHDTSDCIEAAGKKIMEKYRSIFWTLSADYCINIIFEKIEAQDYVKKVLSDAKAITKFIYSNALALKLLRKHVRGGDLVRTSNLKSVTPFITLQNMVSERENLVYMFNSPTWTTSDLASKIKGKSISKLVKDSSFWVAAVDVLKITNPLLDILHQISGTDRSPMGFLYDSIDRAKEKIKRNLGHEEARYDPIWTLVDDIWDNHLHSPLHSAGYFLNPSLFYSSDFYIDAEVTNGVLYCIVKMTVDQQDQELIVLQLDEYREAKGVFSGDAAVDQRSKISPDMWWSMHGGQCPELQKFAVKILSQACSGASRYMLRKDLSEQLHAGGRNCMEKQRSRDLEFVHYNRRLWHSPSSLKQEIELGHDDLKPLEEWIVDRN</sequence>
<evidence type="ECO:0000313" key="3">
    <source>
        <dbReference type="EMBL" id="CAG1848613.1"/>
    </source>
</evidence>
<reference evidence="4" key="2">
    <citation type="submission" date="2021-05" db="UniProtKB">
        <authorList>
            <consortium name="EnsemblPlants"/>
        </authorList>
    </citation>
    <scope>IDENTIFICATION</scope>
    <source>
        <strain evidence="4">subsp. malaccensis</strain>
    </source>
</reference>
<name>A0A804JPZ7_MUSAM</name>
<dbReference type="SUPFAM" id="SSF53098">
    <property type="entry name" value="Ribonuclease H-like"/>
    <property type="match status" value="1"/>
</dbReference>
<dbReference type="OrthoDB" id="1741262at2759"/>
<dbReference type="Gramene" id="Ma06_t37890.2">
    <property type="protein sequence ID" value="Ma06_p37890.2"/>
    <property type="gene ID" value="Ma06_g37890"/>
</dbReference>
<accession>A0A804JPZ7</accession>
<evidence type="ECO:0000259" key="2">
    <source>
        <dbReference type="Pfam" id="PF05699"/>
    </source>
</evidence>
<feature type="domain" description="DUF659" evidence="1">
    <location>
        <begin position="224"/>
        <end position="376"/>
    </location>
</feature>
<dbReference type="Pfam" id="PF04937">
    <property type="entry name" value="DUF659"/>
    <property type="match status" value="1"/>
</dbReference>
<reference evidence="3" key="1">
    <citation type="submission" date="2021-03" db="EMBL/GenBank/DDBJ databases">
        <authorList>
            <consortium name="Genoscope - CEA"/>
            <person name="William W."/>
        </authorList>
    </citation>
    <scope>NUCLEOTIDE SEQUENCE</scope>
    <source>
        <strain evidence="3">Doubled-haploid Pahang</strain>
    </source>
</reference>
<dbReference type="InterPro" id="IPR008906">
    <property type="entry name" value="HATC_C_dom"/>
</dbReference>
<dbReference type="InParanoid" id="A0A804JPZ7"/>
<dbReference type="EnsemblPlants" id="Ma06_t37890.4">
    <property type="protein sequence ID" value="Ma06_p37890.4"/>
    <property type="gene ID" value="Ma06_g37890"/>
</dbReference>
<dbReference type="Gramene" id="Ma06_t37890.1">
    <property type="protein sequence ID" value="Ma06_p37890.1"/>
    <property type="gene ID" value="Ma06_g37890"/>
</dbReference>
<protein>
    <submittedName>
        <fullName evidence="3">(wild Malaysian banana) hypothetical protein</fullName>
    </submittedName>
</protein>
<organism evidence="4 5">
    <name type="scientific">Musa acuminata subsp. malaccensis</name>
    <name type="common">Wild banana</name>
    <name type="synonym">Musa malaccensis</name>
    <dbReference type="NCBI Taxonomy" id="214687"/>
    <lineage>
        <taxon>Eukaryota</taxon>
        <taxon>Viridiplantae</taxon>
        <taxon>Streptophyta</taxon>
        <taxon>Embryophyta</taxon>
        <taxon>Tracheophyta</taxon>
        <taxon>Spermatophyta</taxon>
        <taxon>Magnoliopsida</taxon>
        <taxon>Liliopsida</taxon>
        <taxon>Zingiberales</taxon>
        <taxon>Musaceae</taxon>
        <taxon>Musa</taxon>
    </lineage>
</organism>
<dbReference type="Gramene" id="Ma06_t37890.4">
    <property type="protein sequence ID" value="Ma06_p37890.4"/>
    <property type="gene ID" value="Ma06_g37890"/>
</dbReference>